<sequence>MDNQSMKQTLQPSWRWRMRTPLMYSSSRQEDQPPEGASPHPTVVLTCAIEQ</sequence>
<dbReference type="HOGENOM" id="CLU_3105729_0_0_1"/>
<gene>
    <name evidence="2 3" type="primary">Sumo3</name>
</gene>
<reference evidence="2" key="3">
    <citation type="submission" date="2025-08" db="UniProtKB">
        <authorList>
            <consortium name="Ensembl"/>
        </authorList>
    </citation>
    <scope>IDENTIFICATION</scope>
    <source>
        <strain evidence="2">C57BL/6J</strain>
    </source>
</reference>
<evidence type="ECO:0000313" key="4">
    <source>
        <dbReference type="Proteomes" id="UP000000589"/>
    </source>
</evidence>
<dbReference type="AlphaFoldDB" id="G3UXQ9"/>
<protein>
    <submittedName>
        <fullName evidence="2">Small ubiquitin-like modifier 3</fullName>
    </submittedName>
</protein>
<evidence type="ECO:0000313" key="3">
    <source>
        <dbReference type="MGI" id="MGI:1336201"/>
    </source>
</evidence>
<accession>G3UXQ9</accession>
<organism evidence="2 4">
    <name type="scientific">Mus musculus</name>
    <name type="common">Mouse</name>
    <dbReference type="NCBI Taxonomy" id="10090"/>
    <lineage>
        <taxon>Eukaryota</taxon>
        <taxon>Metazoa</taxon>
        <taxon>Chordata</taxon>
        <taxon>Craniata</taxon>
        <taxon>Vertebrata</taxon>
        <taxon>Euteleostomi</taxon>
        <taxon>Mammalia</taxon>
        <taxon>Eutheria</taxon>
        <taxon>Euarchontoglires</taxon>
        <taxon>Glires</taxon>
        <taxon>Rodentia</taxon>
        <taxon>Myomorpha</taxon>
        <taxon>Muroidea</taxon>
        <taxon>Muridae</taxon>
        <taxon>Murinae</taxon>
        <taxon>Mus</taxon>
        <taxon>Mus</taxon>
    </lineage>
</organism>
<name>G3UXQ9_MOUSE</name>
<dbReference type="GeneTree" id="ENSGT00950000182895"/>
<evidence type="ECO:0000256" key="1">
    <source>
        <dbReference type="SAM" id="MobiDB-lite"/>
    </source>
</evidence>
<reference evidence="2 4" key="1">
    <citation type="journal article" date="2009" name="PLoS Biol.">
        <title>Lineage-specific biology revealed by a finished genome assembly of the mouse.</title>
        <authorList>
            <consortium name="Mouse Genome Sequencing Consortium"/>
            <person name="Church D.M."/>
            <person name="Goodstadt L."/>
            <person name="Hillier L.W."/>
            <person name="Zody M.C."/>
            <person name="Goldstein S."/>
            <person name="She X."/>
            <person name="Bult C.J."/>
            <person name="Agarwala R."/>
            <person name="Cherry J.L."/>
            <person name="DiCuccio M."/>
            <person name="Hlavina W."/>
            <person name="Kapustin Y."/>
            <person name="Meric P."/>
            <person name="Maglott D."/>
            <person name="Birtle Z."/>
            <person name="Marques A.C."/>
            <person name="Graves T."/>
            <person name="Zhou S."/>
            <person name="Teague B."/>
            <person name="Potamousis K."/>
            <person name="Churas C."/>
            <person name="Place M."/>
            <person name="Herschleb J."/>
            <person name="Runnheim R."/>
            <person name="Forrest D."/>
            <person name="Amos-Landgraf J."/>
            <person name="Schwartz D.C."/>
            <person name="Cheng Z."/>
            <person name="Lindblad-Toh K."/>
            <person name="Eichler E.E."/>
            <person name="Ponting C.P."/>
        </authorList>
    </citation>
    <scope>NUCLEOTIDE SEQUENCE [LARGE SCALE GENOMIC DNA]</scope>
    <source>
        <strain evidence="2 4">C57BL/6J</strain>
    </source>
</reference>
<dbReference type="Ensembl" id="ENSMUST00000124024.3">
    <property type="protein sequence ID" value="ENSMUSP00000133789.2"/>
    <property type="gene ID" value="ENSMUSG00000020265.17"/>
</dbReference>
<dbReference type="MGI" id="MGI:1336201">
    <property type="gene designation" value="Sumo3"/>
</dbReference>
<reference evidence="2" key="4">
    <citation type="submission" date="2025-09" db="UniProtKB">
        <authorList>
            <consortium name="Ensembl"/>
        </authorList>
    </citation>
    <scope>IDENTIFICATION</scope>
    <source>
        <strain evidence="2">C57BL/6J</strain>
    </source>
</reference>
<dbReference type="VEuPathDB" id="HostDB:ENSMUSG00000020265"/>
<dbReference type="ExpressionAtlas" id="G3UXQ9">
    <property type="expression patterns" value="baseline and differential"/>
</dbReference>
<dbReference type="Bgee" id="ENSMUSG00000020265">
    <property type="expression patterns" value="Expressed in embryonic brain and 81 other cell types or tissues"/>
</dbReference>
<evidence type="ECO:0000313" key="2">
    <source>
        <dbReference type="Ensembl" id="ENSMUSP00000133789.2"/>
    </source>
</evidence>
<keyword evidence="4" id="KW-1185">Reference proteome</keyword>
<dbReference type="Proteomes" id="UP000000589">
    <property type="component" value="Chromosome 10"/>
</dbReference>
<proteinExistence type="predicted"/>
<dbReference type="AGR" id="MGI:1336201"/>
<feature type="region of interest" description="Disordered" evidence="1">
    <location>
        <begin position="22"/>
        <end position="42"/>
    </location>
</feature>
<reference evidence="2 4" key="2">
    <citation type="journal article" date="2011" name="PLoS Biol.">
        <title>Modernizing reference genome assemblies.</title>
        <authorList>
            <person name="Church D.M."/>
            <person name="Schneider V.A."/>
            <person name="Graves T."/>
            <person name="Auger K."/>
            <person name="Cunningham F."/>
            <person name="Bouk N."/>
            <person name="Chen H.C."/>
            <person name="Agarwala R."/>
            <person name="McLaren W.M."/>
            <person name="Ritchie G.R."/>
            <person name="Albracht D."/>
            <person name="Kremitzki M."/>
            <person name="Rock S."/>
            <person name="Kotkiewicz H."/>
            <person name="Kremitzki C."/>
            <person name="Wollam A."/>
            <person name="Trani L."/>
            <person name="Fulton L."/>
            <person name="Fulton R."/>
            <person name="Matthews L."/>
            <person name="Whitehead S."/>
            <person name="Chow W."/>
            <person name="Torrance J."/>
            <person name="Dunn M."/>
            <person name="Harden G."/>
            <person name="Threadgold G."/>
            <person name="Wood J."/>
            <person name="Collins J."/>
            <person name="Heath P."/>
            <person name="Griffiths G."/>
            <person name="Pelan S."/>
            <person name="Grafham D."/>
            <person name="Eichler E.E."/>
            <person name="Weinstock G."/>
            <person name="Mardis E.R."/>
            <person name="Wilson R.K."/>
            <person name="Howe K."/>
            <person name="Flicek P."/>
            <person name="Hubbard T."/>
        </authorList>
    </citation>
    <scope>NUCLEOTIDE SEQUENCE [LARGE SCALE GENOMIC DNA]</scope>
    <source>
        <strain evidence="2 4">C57BL/6J</strain>
    </source>
</reference>